<protein>
    <recommendedName>
        <fullName evidence="4">ABC transporter permease</fullName>
    </recommendedName>
</protein>
<comment type="caution">
    <text evidence="2">The sequence shown here is derived from an EMBL/GenBank/DDBJ whole genome shotgun (WGS) entry which is preliminary data.</text>
</comment>
<dbReference type="Proteomes" id="UP000781958">
    <property type="component" value="Unassembled WGS sequence"/>
</dbReference>
<organism evidence="2 3">
    <name type="scientific">Azospirillum rugosum</name>
    <dbReference type="NCBI Taxonomy" id="416170"/>
    <lineage>
        <taxon>Bacteria</taxon>
        <taxon>Pseudomonadati</taxon>
        <taxon>Pseudomonadota</taxon>
        <taxon>Alphaproteobacteria</taxon>
        <taxon>Rhodospirillales</taxon>
        <taxon>Azospirillaceae</taxon>
        <taxon>Azospirillum</taxon>
    </lineage>
</organism>
<proteinExistence type="predicted"/>
<keyword evidence="1" id="KW-1133">Transmembrane helix</keyword>
<keyword evidence="1" id="KW-0812">Transmembrane</keyword>
<sequence>MSILRSFARDWARWSKAEREAAVVFVLLAVVSPATWLL</sequence>
<evidence type="ECO:0008006" key="4">
    <source>
        <dbReference type="Google" id="ProtNLM"/>
    </source>
</evidence>
<name>A0ABS4SVX0_9PROT</name>
<accession>A0ABS4SVX0</accession>
<feature type="transmembrane region" description="Helical" evidence="1">
    <location>
        <begin position="21"/>
        <end position="37"/>
    </location>
</feature>
<keyword evidence="1" id="KW-0472">Membrane</keyword>
<gene>
    <name evidence="2" type="ORF">J2851_005907</name>
</gene>
<evidence type="ECO:0000313" key="3">
    <source>
        <dbReference type="Proteomes" id="UP000781958"/>
    </source>
</evidence>
<evidence type="ECO:0000256" key="1">
    <source>
        <dbReference type="SAM" id="Phobius"/>
    </source>
</evidence>
<dbReference type="EMBL" id="JAGINP010000027">
    <property type="protein sequence ID" value="MBP2296092.1"/>
    <property type="molecule type" value="Genomic_DNA"/>
</dbReference>
<reference evidence="2 3" key="1">
    <citation type="submission" date="2021-03" db="EMBL/GenBank/DDBJ databases">
        <title>Genomic Encyclopedia of Type Strains, Phase III (KMG-III): the genomes of soil and plant-associated and newly described type strains.</title>
        <authorList>
            <person name="Whitman W."/>
        </authorList>
    </citation>
    <scope>NUCLEOTIDE SEQUENCE [LARGE SCALE GENOMIC DNA]</scope>
    <source>
        <strain evidence="2 3">IMMIB AFH-6</strain>
    </source>
</reference>
<keyword evidence="3" id="KW-1185">Reference proteome</keyword>
<evidence type="ECO:0000313" key="2">
    <source>
        <dbReference type="EMBL" id="MBP2296092.1"/>
    </source>
</evidence>